<organism evidence="1 2">
    <name type="scientific">Aplosporella prunicola CBS 121167</name>
    <dbReference type="NCBI Taxonomy" id="1176127"/>
    <lineage>
        <taxon>Eukaryota</taxon>
        <taxon>Fungi</taxon>
        <taxon>Dikarya</taxon>
        <taxon>Ascomycota</taxon>
        <taxon>Pezizomycotina</taxon>
        <taxon>Dothideomycetes</taxon>
        <taxon>Dothideomycetes incertae sedis</taxon>
        <taxon>Botryosphaeriales</taxon>
        <taxon>Aplosporellaceae</taxon>
        <taxon>Aplosporella</taxon>
    </lineage>
</organism>
<dbReference type="Proteomes" id="UP000799438">
    <property type="component" value="Unassembled WGS sequence"/>
</dbReference>
<name>A0A6A6BJW1_9PEZI</name>
<dbReference type="RefSeq" id="XP_033398819.1">
    <property type="nucleotide sequence ID" value="XM_033543119.1"/>
</dbReference>
<evidence type="ECO:0000313" key="2">
    <source>
        <dbReference type="Proteomes" id="UP000799438"/>
    </source>
</evidence>
<dbReference type="GeneID" id="54300616"/>
<keyword evidence="2" id="KW-1185">Reference proteome</keyword>
<protein>
    <submittedName>
        <fullName evidence="1">Uncharacterized protein</fullName>
    </submittedName>
</protein>
<gene>
    <name evidence="1" type="ORF">K452DRAFT_307977</name>
</gene>
<reference evidence="1" key="1">
    <citation type="journal article" date="2020" name="Stud. Mycol.">
        <title>101 Dothideomycetes genomes: a test case for predicting lifestyles and emergence of pathogens.</title>
        <authorList>
            <person name="Haridas S."/>
            <person name="Albert R."/>
            <person name="Binder M."/>
            <person name="Bloem J."/>
            <person name="Labutti K."/>
            <person name="Salamov A."/>
            <person name="Andreopoulos B."/>
            <person name="Baker S."/>
            <person name="Barry K."/>
            <person name="Bills G."/>
            <person name="Bluhm B."/>
            <person name="Cannon C."/>
            <person name="Castanera R."/>
            <person name="Culley D."/>
            <person name="Daum C."/>
            <person name="Ezra D."/>
            <person name="Gonzalez J."/>
            <person name="Henrissat B."/>
            <person name="Kuo A."/>
            <person name="Liang C."/>
            <person name="Lipzen A."/>
            <person name="Lutzoni F."/>
            <person name="Magnuson J."/>
            <person name="Mondo S."/>
            <person name="Nolan M."/>
            <person name="Ohm R."/>
            <person name="Pangilinan J."/>
            <person name="Park H.-J."/>
            <person name="Ramirez L."/>
            <person name="Alfaro M."/>
            <person name="Sun H."/>
            <person name="Tritt A."/>
            <person name="Yoshinaga Y."/>
            <person name="Zwiers L.-H."/>
            <person name="Turgeon B."/>
            <person name="Goodwin S."/>
            <person name="Spatafora J."/>
            <person name="Crous P."/>
            <person name="Grigoriev I."/>
        </authorList>
    </citation>
    <scope>NUCLEOTIDE SEQUENCE</scope>
    <source>
        <strain evidence="1">CBS 121167</strain>
    </source>
</reference>
<accession>A0A6A6BJW1</accession>
<dbReference type="OrthoDB" id="3437405at2759"/>
<sequence length="638" mass="72103">MAPALRQLQQSTRHQTPTVYDAALGYGKLPVYFALHPAQQYDELAKDSDYVPDTVLESHVVDDFLDAAVSGVMPDGQTTQLATLDAKEVSEYWRSDYSTWAPQGLASREGSPASNVARIFDLSPKILLHRALRALKLKIWAGIAPISADTWARRKLDYPNYVYEASEMLAKTIAVFEYLNDAHVQAALRATYNAILDELAVFSIAVNDLRADSANVQAANLWQEFIAALFRSTASRASTWILARIEGMRLQQNEAFDDMKAQDPQPDATNSTILVRLARFIDLERDIDLHVKISRWGFKSNGATATSANSEASLVAQYNEKQMKRRMVDDVFVEQFVQGITRTRHAMGFGPFPGQLEVKMILHDQKEAQKALRKSKVKPENKQPDQTNAEVEPWMMKVKQRLENNGEFGFVVYRQGRYEGVEWANLKKIVEGELVKWGEKTPGAEGIRERVKLQWIEMAGGDVESYKTHFKAFRESGQLQPGMRTDLFLIVDPHSVNAWFPMKSSEAVNDVWAETHTTPGHSGTNMLPSTHSLALNCMNTDFAPFVIAVSPDFAPSLSFPGWIRLHSTLAFEELYAMAESRCLRMEDMWRLAASHPCGVYTGVVTEVEKWRFKVWGGFRNRAVKWVLDRPDMQFHGRS</sequence>
<dbReference type="EMBL" id="ML995483">
    <property type="protein sequence ID" value="KAF2143107.1"/>
    <property type="molecule type" value="Genomic_DNA"/>
</dbReference>
<proteinExistence type="predicted"/>
<evidence type="ECO:0000313" key="1">
    <source>
        <dbReference type="EMBL" id="KAF2143107.1"/>
    </source>
</evidence>
<dbReference type="AlphaFoldDB" id="A0A6A6BJW1"/>